<evidence type="ECO:0000313" key="2">
    <source>
        <dbReference type="EMBL" id="KAJ3183408.1"/>
    </source>
</evidence>
<dbReference type="EMBL" id="JADGJQ010000006">
    <property type="protein sequence ID" value="KAJ3183408.1"/>
    <property type="molecule type" value="Genomic_DNA"/>
</dbReference>
<keyword evidence="3" id="KW-1185">Reference proteome</keyword>
<comment type="caution">
    <text evidence="2">The sequence shown here is derived from an EMBL/GenBank/DDBJ whole genome shotgun (WGS) entry which is preliminary data.</text>
</comment>
<sequence length="359" mass="39923">MPGSEFSIDLTNDVPHRMSKNHNRSGRAPAPVARKRKPLDAAPAAPALKRPATKVPVAPTQHLPPPRPGDSFAAPVCRPQLPWSGYPAQDDASLTSSDEEPVCDRGGDLGSTQEVPAHDGSAVFVIDSVEEVDCLLKTRDILYIENENGKVWLVESEARYILDLSHMTLKVLLDILDALHTNRARALDLSLTCSVPGRIVAARITDQLADIAPNVNWPLILPWIDEDCQTQKPCDFPLPEPKPFIQALFSENTDKEDKLLLRATNNSQSETPASSASVTALDILAIYEPPNPYWNKPDRKTAERQELRIAILRKAVDVNIEDKKKGLIKRAVDWLERLFGVRELERTFAQELKQELKHA</sequence>
<accession>A0AAD5TRV9</accession>
<feature type="region of interest" description="Disordered" evidence="1">
    <location>
        <begin position="1"/>
        <end position="76"/>
    </location>
</feature>
<proteinExistence type="predicted"/>
<protein>
    <submittedName>
        <fullName evidence="2">Uncharacterized protein</fullName>
    </submittedName>
</protein>
<dbReference type="AlphaFoldDB" id="A0AAD5TRV9"/>
<name>A0AAD5TRV9_9FUNG</name>
<evidence type="ECO:0000313" key="3">
    <source>
        <dbReference type="Proteomes" id="UP001212152"/>
    </source>
</evidence>
<reference evidence="2" key="1">
    <citation type="submission" date="2020-05" db="EMBL/GenBank/DDBJ databases">
        <title>Phylogenomic resolution of chytrid fungi.</title>
        <authorList>
            <person name="Stajich J.E."/>
            <person name="Amses K."/>
            <person name="Simmons R."/>
            <person name="Seto K."/>
            <person name="Myers J."/>
            <person name="Bonds A."/>
            <person name="Quandt C.A."/>
            <person name="Barry K."/>
            <person name="Liu P."/>
            <person name="Grigoriev I."/>
            <person name="Longcore J.E."/>
            <person name="James T.Y."/>
        </authorList>
    </citation>
    <scope>NUCLEOTIDE SEQUENCE</scope>
    <source>
        <strain evidence="2">JEL0379</strain>
    </source>
</reference>
<organism evidence="2 3">
    <name type="scientific">Geranomyces variabilis</name>
    <dbReference type="NCBI Taxonomy" id="109894"/>
    <lineage>
        <taxon>Eukaryota</taxon>
        <taxon>Fungi</taxon>
        <taxon>Fungi incertae sedis</taxon>
        <taxon>Chytridiomycota</taxon>
        <taxon>Chytridiomycota incertae sedis</taxon>
        <taxon>Chytridiomycetes</taxon>
        <taxon>Spizellomycetales</taxon>
        <taxon>Powellomycetaceae</taxon>
        <taxon>Geranomyces</taxon>
    </lineage>
</organism>
<evidence type="ECO:0000256" key="1">
    <source>
        <dbReference type="SAM" id="MobiDB-lite"/>
    </source>
</evidence>
<feature type="compositionally biased region" description="Low complexity" evidence="1">
    <location>
        <begin position="40"/>
        <end position="50"/>
    </location>
</feature>
<gene>
    <name evidence="2" type="ORF">HDU87_006727</name>
</gene>
<dbReference type="Proteomes" id="UP001212152">
    <property type="component" value="Unassembled WGS sequence"/>
</dbReference>